<dbReference type="FunFam" id="1.20.1510.10:FF:000006">
    <property type="entry name" value="Divalent cation efflux transporter"/>
    <property type="match status" value="1"/>
</dbReference>
<gene>
    <name evidence="10" type="primary">ydbO</name>
    <name evidence="10" type="ORF">GCM10010978_17200</name>
</gene>
<keyword evidence="3" id="KW-0813">Transport</keyword>
<dbReference type="Pfam" id="PF16916">
    <property type="entry name" value="ZT_dimer"/>
    <property type="match status" value="1"/>
</dbReference>
<dbReference type="InterPro" id="IPR036837">
    <property type="entry name" value="Cation_efflux_CTD_sf"/>
</dbReference>
<evidence type="ECO:0000256" key="2">
    <source>
        <dbReference type="ARBA" id="ARBA00008114"/>
    </source>
</evidence>
<proteinExistence type="inferred from homology"/>
<dbReference type="RefSeq" id="WP_188391987.1">
    <property type="nucleotide sequence ID" value="NZ_BMEV01000028.1"/>
</dbReference>
<feature type="domain" description="Cation efflux protein transmembrane" evidence="8">
    <location>
        <begin position="15"/>
        <end position="206"/>
    </location>
</feature>
<dbReference type="InterPro" id="IPR027470">
    <property type="entry name" value="Cation_efflux_CTD"/>
</dbReference>
<reference evidence="10" key="2">
    <citation type="submission" date="2020-09" db="EMBL/GenBank/DDBJ databases">
        <authorList>
            <person name="Sun Q."/>
            <person name="Zhou Y."/>
        </authorList>
    </citation>
    <scope>NUCLEOTIDE SEQUENCE</scope>
    <source>
        <strain evidence="10">CGMCC 1.12360</strain>
    </source>
</reference>
<dbReference type="GO" id="GO:0008324">
    <property type="term" value="F:monoatomic cation transmembrane transporter activity"/>
    <property type="evidence" value="ECO:0007669"/>
    <property type="project" value="InterPro"/>
</dbReference>
<dbReference type="AlphaFoldDB" id="A0A8J2TNB1"/>
<feature type="transmembrane region" description="Helical" evidence="7">
    <location>
        <begin position="158"/>
        <end position="176"/>
    </location>
</feature>
<dbReference type="InterPro" id="IPR002524">
    <property type="entry name" value="Cation_efflux"/>
</dbReference>
<evidence type="ECO:0000259" key="8">
    <source>
        <dbReference type="Pfam" id="PF01545"/>
    </source>
</evidence>
<evidence type="ECO:0000256" key="4">
    <source>
        <dbReference type="ARBA" id="ARBA00022692"/>
    </source>
</evidence>
<dbReference type="GO" id="GO:0016020">
    <property type="term" value="C:membrane"/>
    <property type="evidence" value="ECO:0007669"/>
    <property type="project" value="UniProtKB-SubCell"/>
</dbReference>
<dbReference type="Pfam" id="PF01545">
    <property type="entry name" value="Cation_efflux"/>
    <property type="match status" value="1"/>
</dbReference>
<evidence type="ECO:0000313" key="11">
    <source>
        <dbReference type="Proteomes" id="UP000602050"/>
    </source>
</evidence>
<dbReference type="SUPFAM" id="SSF161111">
    <property type="entry name" value="Cation efflux protein transmembrane domain-like"/>
    <property type="match status" value="1"/>
</dbReference>
<dbReference type="Proteomes" id="UP000602050">
    <property type="component" value="Unassembled WGS sequence"/>
</dbReference>
<name>A0A8J2TNB1_9BACI</name>
<dbReference type="PANTHER" id="PTHR43840">
    <property type="entry name" value="MITOCHONDRIAL METAL TRANSPORTER 1-RELATED"/>
    <property type="match status" value="1"/>
</dbReference>
<evidence type="ECO:0000313" key="10">
    <source>
        <dbReference type="EMBL" id="GFZ76165.1"/>
    </source>
</evidence>
<keyword evidence="6 7" id="KW-0472">Membrane</keyword>
<organism evidence="10 11">
    <name type="scientific">Compostibacillus humi</name>
    <dbReference type="NCBI Taxonomy" id="1245525"/>
    <lineage>
        <taxon>Bacteria</taxon>
        <taxon>Bacillati</taxon>
        <taxon>Bacillota</taxon>
        <taxon>Bacilli</taxon>
        <taxon>Bacillales</taxon>
        <taxon>Bacillaceae</taxon>
        <taxon>Compostibacillus</taxon>
    </lineage>
</organism>
<evidence type="ECO:0000256" key="5">
    <source>
        <dbReference type="ARBA" id="ARBA00022989"/>
    </source>
</evidence>
<dbReference type="InterPro" id="IPR027469">
    <property type="entry name" value="Cation_efflux_TMD_sf"/>
</dbReference>
<evidence type="ECO:0000256" key="6">
    <source>
        <dbReference type="ARBA" id="ARBA00023136"/>
    </source>
</evidence>
<dbReference type="Gene3D" id="1.20.1510.10">
    <property type="entry name" value="Cation efflux protein transmembrane domain"/>
    <property type="match status" value="1"/>
</dbReference>
<feature type="transmembrane region" description="Helical" evidence="7">
    <location>
        <begin position="47"/>
        <end position="64"/>
    </location>
</feature>
<keyword evidence="11" id="KW-1185">Reference proteome</keyword>
<dbReference type="NCBIfam" id="TIGR01297">
    <property type="entry name" value="CDF"/>
    <property type="match status" value="1"/>
</dbReference>
<evidence type="ECO:0000259" key="9">
    <source>
        <dbReference type="Pfam" id="PF16916"/>
    </source>
</evidence>
<protein>
    <submittedName>
        <fullName evidence="10">Putative transporter YdbO</fullName>
    </submittedName>
</protein>
<reference evidence="10" key="1">
    <citation type="journal article" date="2014" name="Int. J. Syst. Evol. Microbiol.">
        <title>Complete genome sequence of Corynebacterium casei LMG S-19264T (=DSM 44701T), isolated from a smear-ripened cheese.</title>
        <authorList>
            <consortium name="US DOE Joint Genome Institute (JGI-PGF)"/>
            <person name="Walter F."/>
            <person name="Albersmeier A."/>
            <person name="Kalinowski J."/>
            <person name="Ruckert C."/>
        </authorList>
    </citation>
    <scope>NUCLEOTIDE SEQUENCE</scope>
    <source>
        <strain evidence="10">CGMCC 1.12360</strain>
    </source>
</reference>
<evidence type="ECO:0000256" key="3">
    <source>
        <dbReference type="ARBA" id="ARBA00022448"/>
    </source>
</evidence>
<feature type="transmembrane region" description="Helical" evidence="7">
    <location>
        <begin position="85"/>
        <end position="107"/>
    </location>
</feature>
<dbReference type="InterPro" id="IPR050291">
    <property type="entry name" value="CDF_Transporter"/>
</dbReference>
<evidence type="ECO:0000256" key="1">
    <source>
        <dbReference type="ARBA" id="ARBA00004141"/>
    </source>
</evidence>
<accession>A0A8J2TNB1</accession>
<dbReference type="SUPFAM" id="SSF160240">
    <property type="entry name" value="Cation efflux protein cytoplasmic domain-like"/>
    <property type="match status" value="1"/>
</dbReference>
<feature type="transmembrane region" description="Helical" evidence="7">
    <location>
        <begin position="119"/>
        <end position="137"/>
    </location>
</feature>
<sequence>MNYSDNLKKGEKGAWLSIITYIILSAVKIVVAYIGDSDALRADGLNNSTDVVASVAVLIGLKISRKPPDEDHHYGHYRAESVASLFAAFIMAVVGIEVIIDTLQTIFSGTVPQPDMITAWTALGSALVMFFVYRYNLKLSKRIESASLYAASQDNRSDALVSLGAFVGIGGAQLGLLWLDPLAGFIVGIIICKTAWEIFKDATHTLTDGFDEDQLIQIKESIREVDDVLHVLDVKGRIHGNGLLIEATILVDPSLTVDEGHQIADKVEKQLEGNFRISHAHIHIEPYFPKENQHKKQEND</sequence>
<keyword evidence="5 7" id="KW-1133">Transmembrane helix</keyword>
<comment type="similarity">
    <text evidence="2">Belongs to the cation diffusion facilitator (CDF) transporter (TC 2.A.4) family.</text>
</comment>
<dbReference type="PANTHER" id="PTHR43840:SF50">
    <property type="entry name" value="MANGANESE EFFLUX SYSTEM PROTEIN MNES"/>
    <property type="match status" value="1"/>
</dbReference>
<comment type="caution">
    <text evidence="10">The sequence shown here is derived from an EMBL/GenBank/DDBJ whole genome shotgun (WGS) entry which is preliminary data.</text>
</comment>
<keyword evidence="4 7" id="KW-0812">Transmembrane</keyword>
<feature type="domain" description="Cation efflux protein cytoplasmic" evidence="9">
    <location>
        <begin position="211"/>
        <end position="287"/>
    </location>
</feature>
<dbReference type="Gene3D" id="3.30.70.1350">
    <property type="entry name" value="Cation efflux protein, cytoplasmic domain"/>
    <property type="match status" value="1"/>
</dbReference>
<dbReference type="InterPro" id="IPR058533">
    <property type="entry name" value="Cation_efflux_TM"/>
</dbReference>
<evidence type="ECO:0000256" key="7">
    <source>
        <dbReference type="SAM" id="Phobius"/>
    </source>
</evidence>
<comment type="subcellular location">
    <subcellularLocation>
        <location evidence="1">Membrane</location>
        <topology evidence="1">Multi-pass membrane protein</topology>
    </subcellularLocation>
</comment>
<dbReference type="EMBL" id="BMEV01000028">
    <property type="protein sequence ID" value="GFZ76165.1"/>
    <property type="molecule type" value="Genomic_DNA"/>
</dbReference>
<feature type="transmembrane region" description="Helical" evidence="7">
    <location>
        <begin position="12"/>
        <end position="35"/>
    </location>
</feature>